<gene>
    <name evidence="1" type="ordered locus">Dgeo_2492</name>
</gene>
<proteinExistence type="predicted"/>
<dbReference type="InterPro" id="IPR024197">
    <property type="entry name" value="TPP-like"/>
</dbReference>
<geneLocation type="plasmid" evidence="1 2">
    <name>pDGEO01</name>
</geneLocation>
<keyword evidence="2" id="KW-1185">Reference proteome</keyword>
<dbReference type="Proteomes" id="UP000002431">
    <property type="component" value="Plasmid pDGEO01"/>
</dbReference>
<name>Q1J3K8_DEIGD</name>
<dbReference type="AlphaFoldDB" id="Q1J3K8"/>
<keyword evidence="1" id="KW-0378">Hydrolase</keyword>
<dbReference type="PIRSF" id="PIRSF030802">
    <property type="entry name" value="UCP030802"/>
    <property type="match status" value="1"/>
</dbReference>
<evidence type="ECO:0000313" key="1">
    <source>
        <dbReference type="EMBL" id="ABF43926.1"/>
    </source>
</evidence>
<evidence type="ECO:0000313" key="2">
    <source>
        <dbReference type="Proteomes" id="UP000002431"/>
    </source>
</evidence>
<dbReference type="EMBL" id="CP000358">
    <property type="protein sequence ID" value="ABF43926.1"/>
    <property type="molecule type" value="Genomic_DNA"/>
</dbReference>
<dbReference type="GO" id="GO:0016787">
    <property type="term" value="F:hydrolase activity"/>
    <property type="evidence" value="ECO:0007669"/>
    <property type="project" value="UniProtKB-KW"/>
</dbReference>
<dbReference type="KEGG" id="dge:Dgeo_2492"/>
<organism evidence="1 2">
    <name type="scientific">Deinococcus geothermalis (strain DSM 11300 / CIP 105573 / AG-3a)</name>
    <dbReference type="NCBI Taxonomy" id="319795"/>
    <lineage>
        <taxon>Bacteria</taxon>
        <taxon>Thermotogati</taxon>
        <taxon>Deinococcota</taxon>
        <taxon>Deinococci</taxon>
        <taxon>Deinococcales</taxon>
        <taxon>Deinococcaceae</taxon>
        <taxon>Deinococcus</taxon>
    </lineage>
</organism>
<accession>Q1J3K8</accession>
<dbReference type="RefSeq" id="WP_011526069.1">
    <property type="nucleotide sequence ID" value="NC_008010.2"/>
</dbReference>
<keyword evidence="1" id="KW-0614">Plasmid</keyword>
<protein>
    <submittedName>
        <fullName evidence="1">HAD superfamily hydrolase</fullName>
    </submittedName>
</protein>
<dbReference type="HOGENOM" id="CLU_063840_0_0_0"/>
<sequence>MIVAFVNPAGVLTPGDPAEDLRLPQLALSTLLSGAELIPVTGLDEEGLLDVPAAFTSWQVLRHGAVILTPAGEEDSAWRRLTQEILRERASALRLAYQAAQHIGWLGQLGTEAELQERYGLPLMVTLRHPHGVTHALETAAREWRRWLEEGPFRGELRLLEAKDVLTLLPREVNPESAVNYVLGQLEDGVKLTLGVSAQAADAPFLALCDYAVTPGEGPVLRAALTCLDHSEEDADA</sequence>
<dbReference type="eggNOG" id="COG0561">
    <property type="taxonomic scope" value="Bacteria"/>
</dbReference>
<reference evidence="1" key="1">
    <citation type="submission" date="2006-04" db="EMBL/GenBank/DDBJ databases">
        <title>Complete sequence of plasmid1 pDGEO01 of Deinococcus geothermalis DSM 11300.</title>
        <authorList>
            <consortium name="US DOE Joint Genome Institute"/>
            <person name="Copeland A."/>
            <person name="Lucas S."/>
            <person name="Lapidus A."/>
            <person name="Barry K."/>
            <person name="Detter J.C."/>
            <person name="Glavina del Rio T."/>
            <person name="Hammon N."/>
            <person name="Israni S."/>
            <person name="Dalin E."/>
            <person name="Tice H."/>
            <person name="Pitluck S."/>
            <person name="Brettin T."/>
            <person name="Bruce D."/>
            <person name="Han C."/>
            <person name="Tapia R."/>
            <person name="Saunders E."/>
            <person name="Gilna P."/>
            <person name="Schmutz J."/>
            <person name="Larimer F."/>
            <person name="Land M."/>
            <person name="Hauser L."/>
            <person name="Kyrpides N."/>
            <person name="Kim E."/>
            <person name="Daly M.J."/>
            <person name="Fredrickson J.K."/>
            <person name="Makarova K.S."/>
            <person name="Gaidamakova E.K."/>
            <person name="Zhai M."/>
            <person name="Richardson P."/>
        </authorList>
    </citation>
    <scope>NUCLEOTIDE SEQUENCE</scope>
    <source>
        <strain evidence="1">DSM 11300</strain>
        <plasmid evidence="1">pDGEO01</plasmid>
    </source>
</reference>